<dbReference type="InterPro" id="IPR012938">
    <property type="entry name" value="Glc/Sorbosone_DH"/>
</dbReference>
<evidence type="ECO:0000313" key="4">
    <source>
        <dbReference type="EMBL" id="CRY83770.1"/>
    </source>
</evidence>
<gene>
    <name evidence="4" type="ORF">ERS450000_05674</name>
</gene>
<evidence type="ECO:0000313" key="5">
    <source>
        <dbReference type="Proteomes" id="UP000057820"/>
    </source>
</evidence>
<keyword evidence="2" id="KW-0472">Membrane</keyword>
<feature type="region of interest" description="Disordered" evidence="1">
    <location>
        <begin position="52"/>
        <end position="87"/>
    </location>
</feature>
<keyword evidence="4" id="KW-0614">Plasmid</keyword>
<dbReference type="Pfam" id="PF07995">
    <property type="entry name" value="GSDH"/>
    <property type="match status" value="1"/>
</dbReference>
<feature type="domain" description="Glucose/Sorbosone dehydrogenase" evidence="3">
    <location>
        <begin position="108"/>
        <end position="234"/>
    </location>
</feature>
<dbReference type="KEGG" id="nfr:ERS450000_05674"/>
<keyword evidence="4" id="KW-0456">Lyase</keyword>
<dbReference type="AlphaFoldDB" id="A0A0H5P7I2"/>
<feature type="transmembrane region" description="Helical" evidence="2">
    <location>
        <begin position="20"/>
        <end position="42"/>
    </location>
</feature>
<keyword evidence="2" id="KW-0812">Transmembrane</keyword>
<proteinExistence type="predicted"/>
<name>A0A0H5P7I2_NOCFR</name>
<dbReference type="GO" id="GO:0016829">
    <property type="term" value="F:lyase activity"/>
    <property type="evidence" value="ECO:0007669"/>
    <property type="project" value="UniProtKB-KW"/>
</dbReference>
<evidence type="ECO:0000259" key="3">
    <source>
        <dbReference type="Pfam" id="PF07995"/>
    </source>
</evidence>
<organism evidence="4 5">
    <name type="scientific">Nocardia farcinica</name>
    <dbReference type="NCBI Taxonomy" id="37329"/>
    <lineage>
        <taxon>Bacteria</taxon>
        <taxon>Bacillati</taxon>
        <taxon>Actinomycetota</taxon>
        <taxon>Actinomycetes</taxon>
        <taxon>Mycobacteriales</taxon>
        <taxon>Nocardiaceae</taxon>
        <taxon>Nocardia</taxon>
    </lineage>
</organism>
<feature type="region of interest" description="Disordered" evidence="1">
    <location>
        <begin position="360"/>
        <end position="388"/>
    </location>
</feature>
<protein>
    <submittedName>
        <fullName evidence="4">Streptogramin lyase</fullName>
    </submittedName>
</protein>
<dbReference type="SUPFAM" id="SSF101898">
    <property type="entry name" value="NHL repeat"/>
    <property type="match status" value="1"/>
</dbReference>
<reference evidence="5" key="1">
    <citation type="submission" date="2015-03" db="EMBL/GenBank/DDBJ databases">
        <authorList>
            <consortium name="Pathogen Informatics"/>
        </authorList>
    </citation>
    <scope>NUCLEOTIDE SEQUENCE [LARGE SCALE GENOMIC DNA]</scope>
    <source>
        <strain evidence="5">NCTC11134</strain>
        <plasmid evidence="5">2</plasmid>
    </source>
</reference>
<accession>A0A0H5P7I2</accession>
<dbReference type="Gene3D" id="2.120.10.30">
    <property type="entry name" value="TolB, C-terminal domain"/>
    <property type="match status" value="1"/>
</dbReference>
<feature type="compositionally biased region" description="Low complexity" evidence="1">
    <location>
        <begin position="52"/>
        <end position="64"/>
    </location>
</feature>
<evidence type="ECO:0000256" key="1">
    <source>
        <dbReference type="SAM" id="MobiDB-lite"/>
    </source>
</evidence>
<keyword evidence="2" id="KW-1133">Transmembrane helix</keyword>
<dbReference type="Proteomes" id="UP000057820">
    <property type="component" value="Plasmid 2"/>
</dbReference>
<geneLocation type="plasmid" evidence="4">
    <name>2</name>
</geneLocation>
<sequence>MSTPVPTRERRARRCFRNVWGMRLVAVGRVAMCVALGSALLAGCARFDDSASSPFTPEPTFSPADPRPPDQPPSSTTRPSGPCIDPDPSVVATCLDTTGGLVGVGHGALVAERRTGRILEVVDPDTPPVEVATVSVDGSGDGGLLDIALSPTYGEDGLIYAYITTGSDNRVVRLAEGGPPKDILTGIPKGATGNRGALEWATPDRLMVLTGDAGNPGLANSPGSLAGKLLRLDSPAPGSAAPQIVAAGIGTPGDLCRDGSDNVWFTDRTAVEDRLQRMDPSGAVSVAWTWPDRPGVAGCAVAADGVAVALTYAKALAIAPTDPNTLAVTTAPTLMVQDRYGQLGGATIGPDGTVWVGTVNKAEGTPGPNDDRVVRVPPPSGGGGGGPD</sequence>
<evidence type="ECO:0000256" key="2">
    <source>
        <dbReference type="SAM" id="Phobius"/>
    </source>
</evidence>
<dbReference type="InterPro" id="IPR011042">
    <property type="entry name" value="6-blade_b-propeller_TolB-like"/>
</dbReference>
<dbReference type="EMBL" id="LN868939">
    <property type="protein sequence ID" value="CRY83770.1"/>
    <property type="molecule type" value="Genomic_DNA"/>
</dbReference>